<dbReference type="AlphaFoldDB" id="A0A1M4Y8I5"/>
<keyword evidence="2" id="KW-0472">Membrane</keyword>
<keyword evidence="2" id="KW-0812">Transmembrane</keyword>
<evidence type="ECO:0000313" key="3">
    <source>
        <dbReference type="EMBL" id="SHF02028.1"/>
    </source>
</evidence>
<accession>A0A1M4Y8I5</accession>
<evidence type="ECO:0000256" key="2">
    <source>
        <dbReference type="SAM" id="Phobius"/>
    </source>
</evidence>
<evidence type="ECO:0000313" key="4">
    <source>
        <dbReference type="Proteomes" id="UP000184476"/>
    </source>
</evidence>
<keyword evidence="4" id="KW-1185">Reference proteome</keyword>
<feature type="compositionally biased region" description="Basic residues" evidence="1">
    <location>
        <begin position="54"/>
        <end position="70"/>
    </location>
</feature>
<gene>
    <name evidence="3" type="ORF">SAMN05444392_106105</name>
</gene>
<organism evidence="3 4">
    <name type="scientific">Seinonella peptonophila</name>
    <dbReference type="NCBI Taxonomy" id="112248"/>
    <lineage>
        <taxon>Bacteria</taxon>
        <taxon>Bacillati</taxon>
        <taxon>Bacillota</taxon>
        <taxon>Bacilli</taxon>
        <taxon>Bacillales</taxon>
        <taxon>Thermoactinomycetaceae</taxon>
        <taxon>Seinonella</taxon>
    </lineage>
</organism>
<dbReference type="EMBL" id="FQVL01000006">
    <property type="protein sequence ID" value="SHF02028.1"/>
    <property type="molecule type" value="Genomic_DNA"/>
</dbReference>
<dbReference type="STRING" id="112248.SAMN05444392_106105"/>
<feature type="transmembrane region" description="Helical" evidence="2">
    <location>
        <begin position="97"/>
        <end position="115"/>
    </location>
</feature>
<sequence>MNNNWININEFSDYLFCPEYWWKRREHHAVYPDITGIKARLNKRREMNQQGKQQKPKVVKKKGRKKRKNKQSSIGQGFLFISLLLVVMYFISPTYFYMLLGLMLLLGGLVVWFKIKERGISVFNSSKNIHVSSFLRQEQKVNPTLNLVDPEFNIFGEVPGVKLRNGSLVITLDRSDEQLPSYLPLIKKKDLFILALYMRLLNINFFTNQIIGEVYYKNYTKPKVLRWEHQKTRQIVNNVVTEVKVLIKKIRPASQKYFPALFFRCAECEFFRNGCQKRTQLKFQRVKQNREEDIVELHRNFLQIKSKIEKTSWEHWKNDIQDFARFISSSPTMQKVINKIYRHKRNYDIEEAIETSAIHGTGLYNEYMITRRSRKEEITFSYQLLMYLSIKANKKTMAKFFGSDDVRDQKVREFFDKVFRNLYFEINNYLVSLIPENVAQNNYITFNNSMINLANDEGLINASMNIGVEQDEEDDD</sequence>
<feature type="region of interest" description="Disordered" evidence="1">
    <location>
        <begin position="45"/>
        <end position="70"/>
    </location>
</feature>
<name>A0A1M4Y8I5_9BACL</name>
<reference evidence="3 4" key="1">
    <citation type="submission" date="2016-11" db="EMBL/GenBank/DDBJ databases">
        <authorList>
            <person name="Jaros S."/>
            <person name="Januszkiewicz K."/>
            <person name="Wedrychowicz H."/>
        </authorList>
    </citation>
    <scope>NUCLEOTIDE SEQUENCE [LARGE SCALE GENOMIC DNA]</scope>
    <source>
        <strain evidence="3 4">DSM 44666</strain>
    </source>
</reference>
<dbReference type="Proteomes" id="UP000184476">
    <property type="component" value="Unassembled WGS sequence"/>
</dbReference>
<keyword evidence="2" id="KW-1133">Transmembrane helix</keyword>
<evidence type="ECO:0000256" key="1">
    <source>
        <dbReference type="SAM" id="MobiDB-lite"/>
    </source>
</evidence>
<proteinExistence type="predicted"/>
<protein>
    <submittedName>
        <fullName evidence="3">Uncharacterized protein</fullName>
    </submittedName>
</protein>
<feature type="transmembrane region" description="Helical" evidence="2">
    <location>
        <begin position="74"/>
        <end position="91"/>
    </location>
</feature>